<reference evidence="1" key="1">
    <citation type="submission" date="2016-03" db="EMBL/GenBank/DDBJ databases">
        <title>Mechanisms controlling the formation of the plant cell surface in tip-growing cells are functionally conserved among land plants.</title>
        <authorList>
            <person name="Honkanen S."/>
            <person name="Jones V.A."/>
            <person name="Morieri G."/>
            <person name="Champion C."/>
            <person name="Hetherington A.J."/>
            <person name="Kelly S."/>
            <person name="Saint-Marcoux D."/>
            <person name="Proust H."/>
            <person name="Prescott H."/>
            <person name="Dolan L."/>
        </authorList>
    </citation>
    <scope>NUCLEOTIDE SEQUENCE [LARGE SCALE GENOMIC DNA]</scope>
    <source>
        <tissue evidence="1">Whole gametophyte</tissue>
    </source>
</reference>
<organism evidence="1 2">
    <name type="scientific">Marchantia polymorpha subsp. ruderalis</name>
    <dbReference type="NCBI Taxonomy" id="1480154"/>
    <lineage>
        <taxon>Eukaryota</taxon>
        <taxon>Viridiplantae</taxon>
        <taxon>Streptophyta</taxon>
        <taxon>Embryophyta</taxon>
        <taxon>Marchantiophyta</taxon>
        <taxon>Marchantiopsida</taxon>
        <taxon>Marchantiidae</taxon>
        <taxon>Marchantiales</taxon>
        <taxon>Marchantiaceae</taxon>
        <taxon>Marchantia</taxon>
    </lineage>
</organism>
<proteinExistence type="predicted"/>
<dbReference type="Proteomes" id="UP000077202">
    <property type="component" value="Unassembled WGS sequence"/>
</dbReference>
<dbReference type="AlphaFoldDB" id="A0A176W618"/>
<gene>
    <name evidence="1" type="ORF">AXG93_638s1010</name>
</gene>
<evidence type="ECO:0000313" key="2">
    <source>
        <dbReference type="Proteomes" id="UP000077202"/>
    </source>
</evidence>
<evidence type="ECO:0000313" key="1">
    <source>
        <dbReference type="EMBL" id="OAE28113.1"/>
    </source>
</evidence>
<sequence length="180" mass="21336">MDEKDKECRSREHTKLECAELWKRLATEKYLLTKVKLDNWSLWIDINNAHKVTVELRNKAKELENCEDVMSSELERRKRLDADCSKLWFQLSAVEEQLIVAKVKLLETESTVKQVEEQMDATLYANVDRCLCAYVEWKIQTLKWMKLSELERRVTKLIASRVAGQRQLDRKLNLFIFGLE</sequence>
<accession>A0A176W618</accession>
<comment type="caution">
    <text evidence="1">The sequence shown here is derived from an EMBL/GenBank/DDBJ whole genome shotgun (WGS) entry which is preliminary data.</text>
</comment>
<dbReference type="EMBL" id="LVLJ01001765">
    <property type="protein sequence ID" value="OAE28113.1"/>
    <property type="molecule type" value="Genomic_DNA"/>
</dbReference>
<protein>
    <submittedName>
        <fullName evidence="1">Uncharacterized protein</fullName>
    </submittedName>
</protein>
<name>A0A176W618_MARPO</name>
<keyword evidence="2" id="KW-1185">Reference proteome</keyword>